<feature type="transmembrane region" description="Helical" evidence="2">
    <location>
        <begin position="175"/>
        <end position="198"/>
    </location>
</feature>
<keyword evidence="2" id="KW-1133">Transmembrane helix</keyword>
<reference evidence="3" key="1">
    <citation type="submission" date="2018-11" db="EMBL/GenBank/DDBJ databases">
        <title>Henneguya salminicola genome and transcriptome.</title>
        <authorList>
            <person name="Yahalomi D."/>
            <person name="Atkinson S.D."/>
            <person name="Neuhof M."/>
            <person name="Chang E.S."/>
            <person name="Philippe H."/>
            <person name="Cartwright P."/>
            <person name="Bartholomew J.L."/>
            <person name="Huchon D."/>
        </authorList>
    </citation>
    <scope>NUCLEOTIDE SEQUENCE</scope>
    <source>
        <strain evidence="3">Hz1</strain>
        <tissue evidence="3">Whole</tissue>
    </source>
</reference>
<protein>
    <submittedName>
        <fullName evidence="3">Major facilitator superfamily domain-containing protein 12 (Trinotate prediction)</fullName>
    </submittedName>
</protein>
<sequence>MIWHLFGTVAVLISFPFIFNPCPFVPLDVALNGHWSLVMYYTPFIVIFQIGWAAVQTAHLSLISDLTESAFLRTLLNSIRYSNNINKKIRTALSLLAGLSIYFSFFFLLHDNGKQQPLKKQDYLIFRYISLGSTVVGAVFSFLHHLLLREPRENLYENSQTNQIDYMDWIKCATFYRISAIYALARVVANIYQIYIILYLLEIQSFSKSIIALAPLTIYLFGFFTSFCMSYLLNKISPEVLV</sequence>
<dbReference type="PANTHER" id="PTHR11328">
    <property type="entry name" value="MAJOR FACILITATOR SUPERFAMILY DOMAIN-CONTAINING PROTEIN"/>
    <property type="match status" value="1"/>
</dbReference>
<dbReference type="GO" id="GO:0005886">
    <property type="term" value="C:plasma membrane"/>
    <property type="evidence" value="ECO:0007669"/>
    <property type="project" value="TreeGrafter"/>
</dbReference>
<comment type="similarity">
    <text evidence="1">Belongs to the major facilitator superfamily.</text>
</comment>
<evidence type="ECO:0000256" key="1">
    <source>
        <dbReference type="ARBA" id="ARBA00008335"/>
    </source>
</evidence>
<feature type="transmembrane region" description="Helical" evidence="2">
    <location>
        <begin position="128"/>
        <end position="147"/>
    </location>
</feature>
<organism evidence="3">
    <name type="scientific">Henneguya salminicola</name>
    <name type="common">Myxosporean</name>
    <dbReference type="NCBI Taxonomy" id="69463"/>
    <lineage>
        <taxon>Eukaryota</taxon>
        <taxon>Metazoa</taxon>
        <taxon>Cnidaria</taxon>
        <taxon>Myxozoa</taxon>
        <taxon>Myxosporea</taxon>
        <taxon>Bivalvulida</taxon>
        <taxon>Platysporina</taxon>
        <taxon>Myxobolidae</taxon>
        <taxon>Henneguya</taxon>
    </lineage>
</organism>
<feature type="transmembrane region" description="Helical" evidence="2">
    <location>
        <begin position="37"/>
        <end position="55"/>
    </location>
</feature>
<dbReference type="EMBL" id="GHBP01004030">
    <property type="protein sequence ID" value="NDJ93544.1"/>
    <property type="molecule type" value="Transcribed_RNA"/>
</dbReference>
<dbReference type="GO" id="GO:0008643">
    <property type="term" value="P:carbohydrate transport"/>
    <property type="evidence" value="ECO:0007669"/>
    <property type="project" value="InterPro"/>
</dbReference>
<dbReference type="PANTHER" id="PTHR11328:SF28">
    <property type="entry name" value="MAJOR FACILITATOR SUPERFAMILY DOMAIN-CONTAINING PROTEIN 12"/>
    <property type="match status" value="1"/>
</dbReference>
<dbReference type="AlphaFoldDB" id="A0A6G3MHT8"/>
<dbReference type="InterPro" id="IPR036259">
    <property type="entry name" value="MFS_trans_sf"/>
</dbReference>
<dbReference type="GO" id="GO:0015293">
    <property type="term" value="F:symporter activity"/>
    <property type="evidence" value="ECO:0007669"/>
    <property type="project" value="InterPro"/>
</dbReference>
<keyword evidence="2" id="KW-0472">Membrane</keyword>
<accession>A0A6G3MHT8</accession>
<feature type="transmembrane region" description="Helical" evidence="2">
    <location>
        <begin position="89"/>
        <end position="108"/>
    </location>
</feature>
<dbReference type="InterPro" id="IPR039672">
    <property type="entry name" value="MFS_2"/>
</dbReference>
<feature type="transmembrane region" description="Helical" evidence="2">
    <location>
        <begin position="210"/>
        <end position="233"/>
    </location>
</feature>
<keyword evidence="2" id="KW-0812">Transmembrane</keyword>
<name>A0A6G3MHT8_HENSL</name>
<evidence type="ECO:0000313" key="3">
    <source>
        <dbReference type="EMBL" id="NDJ93544.1"/>
    </source>
</evidence>
<feature type="transmembrane region" description="Helical" evidence="2">
    <location>
        <begin position="6"/>
        <end position="25"/>
    </location>
</feature>
<dbReference type="SUPFAM" id="SSF103473">
    <property type="entry name" value="MFS general substrate transporter"/>
    <property type="match status" value="1"/>
</dbReference>
<proteinExistence type="inferred from homology"/>
<evidence type="ECO:0000256" key="2">
    <source>
        <dbReference type="SAM" id="Phobius"/>
    </source>
</evidence>